<dbReference type="SMART" id="SM00387">
    <property type="entry name" value="HATPase_c"/>
    <property type="match status" value="1"/>
</dbReference>
<keyword evidence="6" id="KW-0902">Two-component regulatory system</keyword>
<dbReference type="PRINTS" id="PR00344">
    <property type="entry name" value="BCTRLSENSOR"/>
</dbReference>
<keyword evidence="4" id="KW-0808">Transferase</keyword>
<dbReference type="Gene3D" id="2.130.10.10">
    <property type="entry name" value="YVTN repeat-like/Quinoprotein amine dehydrogenase"/>
    <property type="match status" value="3"/>
</dbReference>
<feature type="domain" description="Histidine kinase" evidence="7">
    <location>
        <begin position="777"/>
        <end position="995"/>
    </location>
</feature>
<dbReference type="Proteomes" id="UP000886657">
    <property type="component" value="Unassembled WGS sequence"/>
</dbReference>
<evidence type="ECO:0000256" key="6">
    <source>
        <dbReference type="ARBA" id="ARBA00023012"/>
    </source>
</evidence>
<dbReference type="InterPro" id="IPR003594">
    <property type="entry name" value="HATPase_dom"/>
</dbReference>
<protein>
    <recommendedName>
        <fullName evidence="2">histidine kinase</fullName>
        <ecNumber evidence="2">2.7.13.3</ecNumber>
    </recommendedName>
</protein>
<dbReference type="InterPro" id="IPR004358">
    <property type="entry name" value="Sig_transdc_His_kin-like_C"/>
</dbReference>
<dbReference type="Pfam" id="PF00512">
    <property type="entry name" value="HisKA"/>
    <property type="match status" value="1"/>
</dbReference>
<comment type="catalytic activity">
    <reaction evidence="1">
        <text>ATP + protein L-histidine = ADP + protein N-phospho-L-histidine.</text>
        <dbReference type="EC" id="2.7.13.3"/>
    </reaction>
</comment>
<dbReference type="Gene3D" id="1.10.287.130">
    <property type="match status" value="1"/>
</dbReference>
<dbReference type="InterPro" id="IPR036890">
    <property type="entry name" value="HATPase_C_sf"/>
</dbReference>
<dbReference type="PANTHER" id="PTHR43711:SF26">
    <property type="entry name" value="SENSOR HISTIDINE KINASE RCSC"/>
    <property type="match status" value="1"/>
</dbReference>
<dbReference type="InterPro" id="IPR005467">
    <property type="entry name" value="His_kinase_dom"/>
</dbReference>
<dbReference type="InterPro" id="IPR015943">
    <property type="entry name" value="WD40/YVTN_repeat-like_dom_sf"/>
</dbReference>
<dbReference type="SUPFAM" id="SSF55874">
    <property type="entry name" value="ATPase domain of HSP90 chaperone/DNA topoisomerase II/histidine kinase"/>
    <property type="match status" value="1"/>
</dbReference>
<evidence type="ECO:0000256" key="2">
    <source>
        <dbReference type="ARBA" id="ARBA00012438"/>
    </source>
</evidence>
<sequence>MLSRVLAMLCLALVLPLEAQVLGSLPVRRYGTEQGLGSEVVSAMVQDPSGRLWVGTDAGVCVFDGRRFIPFTGPLPSQSVLNLSVDLDGAIWVTTEGGLARIHQGQSRIFGEAEGIPAGRVEEAARDAEGHLWVLTSQGIRVEQAPHGFITPSPWPGGELPTHLFADPSLSGAWAITSRTIWHWKDHGWTRLEAPRLAPGEILQNVAVDGGGDLWVRSSNALWRLPADGPHTWTGSRMGGGYSHISKLSRDTEGWVWLDNAEGLWRLRGNRREQFGHAQDDARGGMVDQEGGLWLRTDKGVLRVLGQARWRSYGRQDGLPAETCWQMVRDRFGRLWVGTDSGLWMVEGRRFRRLLPGRFLTLTLAKDDTLWTSGSPGGTVHLVDTRTLVAKALRIESLPVARITAGLTIDAEGRPWVADVQGGLVRGMQTSSGWAWEPMLLEGSTPSEVKGIHALPGGGILLLHDRSASTWYQGTWRRIPDLLPDVPYFVSIAPDGRLAIGYRNRPVITTHRLQGQQLIRTAVLDLTASGRQLALYCMTFGVQGRLWIGTNNGLSYLDRGDSRTFRILGAEDRLISPECNESAILAEPGRIWIGSPVGLMSHDPLPDSPGQVLRPPLLISARSGPQELDLFDSVPELSRAKNELEVQFMVPNYQVQGPLFYAARLSGVDADWIRLDTPSLRYASLPSGPHTLELRGITQQGLVGPVTAFKFLVRPAWWEKAWVRVLGLLGLGCLVLLVVKVRQTQLEQRNRELIDEVARQTSALVAASKAKSAFLANMSHELRTPLNAILLYSEILQEDLQDPALAGLKKDAGKIQGAGRHLLGLIDDILDVSKIEAGHLRLDPQTFDLRAFLLDLDHTVRPLVEKNGNSFETDIRGVPDPFYSDPTRLRQILVNLLSNAGKFTQSGQVLLRAWSEEGCLVLMVRDSGIGMTQEEQAKVFDEFQQADDSTARKFGGTGLGLTLVKKFTDLLGGELQLDSQPGKGTTFMVKIPPAPPAQALFPLAPPEAT</sequence>
<dbReference type="EC" id="2.7.13.3" evidence="2"/>
<evidence type="ECO:0000256" key="3">
    <source>
        <dbReference type="ARBA" id="ARBA00022553"/>
    </source>
</evidence>
<dbReference type="SUPFAM" id="SSF47384">
    <property type="entry name" value="Homodimeric domain of signal transducing histidine kinase"/>
    <property type="match status" value="1"/>
</dbReference>
<comment type="caution">
    <text evidence="8">The sequence shown here is derived from an EMBL/GenBank/DDBJ whole genome shotgun (WGS) entry which is preliminary data.</text>
</comment>
<dbReference type="CDD" id="cd00082">
    <property type="entry name" value="HisKA"/>
    <property type="match status" value="1"/>
</dbReference>
<organism evidence="8 9">
    <name type="scientific">Candidatus Geothrix skivensis</name>
    <dbReference type="NCBI Taxonomy" id="2954439"/>
    <lineage>
        <taxon>Bacteria</taxon>
        <taxon>Pseudomonadati</taxon>
        <taxon>Acidobacteriota</taxon>
        <taxon>Holophagae</taxon>
        <taxon>Holophagales</taxon>
        <taxon>Holophagaceae</taxon>
        <taxon>Geothrix</taxon>
    </lineage>
</organism>
<dbReference type="EMBL" id="JADKIO010000005">
    <property type="protein sequence ID" value="MBK9795717.1"/>
    <property type="molecule type" value="Genomic_DNA"/>
</dbReference>
<keyword evidence="5" id="KW-0418">Kinase</keyword>
<dbReference type="CDD" id="cd16922">
    <property type="entry name" value="HATPase_EvgS-ArcB-TorS-like"/>
    <property type="match status" value="1"/>
</dbReference>
<dbReference type="InterPro" id="IPR036097">
    <property type="entry name" value="HisK_dim/P_sf"/>
</dbReference>
<dbReference type="Gene3D" id="2.60.40.10">
    <property type="entry name" value="Immunoglobulins"/>
    <property type="match status" value="1"/>
</dbReference>
<dbReference type="InterPro" id="IPR003661">
    <property type="entry name" value="HisK_dim/P_dom"/>
</dbReference>
<keyword evidence="3" id="KW-0597">Phosphoprotein</keyword>
<dbReference type="InterPro" id="IPR050736">
    <property type="entry name" value="Sensor_HK_Regulatory"/>
</dbReference>
<dbReference type="Gene3D" id="3.30.565.10">
    <property type="entry name" value="Histidine kinase-like ATPase, C-terminal domain"/>
    <property type="match status" value="1"/>
</dbReference>
<dbReference type="Pfam" id="PF07494">
    <property type="entry name" value="Reg_prop"/>
    <property type="match status" value="1"/>
</dbReference>
<dbReference type="Pfam" id="PF02518">
    <property type="entry name" value="HATPase_c"/>
    <property type="match status" value="1"/>
</dbReference>
<dbReference type="SMART" id="SM00388">
    <property type="entry name" value="HisKA"/>
    <property type="match status" value="1"/>
</dbReference>
<dbReference type="AlphaFoldDB" id="A0A9D7SFT7"/>
<proteinExistence type="predicted"/>
<evidence type="ECO:0000259" key="7">
    <source>
        <dbReference type="PROSITE" id="PS50109"/>
    </source>
</evidence>
<evidence type="ECO:0000256" key="5">
    <source>
        <dbReference type="ARBA" id="ARBA00022777"/>
    </source>
</evidence>
<dbReference type="PANTHER" id="PTHR43711">
    <property type="entry name" value="TWO-COMPONENT HISTIDINE KINASE"/>
    <property type="match status" value="1"/>
</dbReference>
<reference evidence="8" key="1">
    <citation type="submission" date="2020-10" db="EMBL/GenBank/DDBJ databases">
        <title>Connecting structure to function with the recovery of over 1000 high-quality activated sludge metagenome-assembled genomes encoding full-length rRNA genes using long-read sequencing.</title>
        <authorList>
            <person name="Singleton C.M."/>
            <person name="Petriglieri F."/>
            <person name="Kristensen J.M."/>
            <person name="Kirkegaard R.H."/>
            <person name="Michaelsen T.Y."/>
            <person name="Andersen M.H."/>
            <person name="Karst S.M."/>
            <person name="Dueholm M.S."/>
            <person name="Nielsen P.H."/>
            <person name="Albertsen M."/>
        </authorList>
    </citation>
    <scope>NUCLEOTIDE SEQUENCE</scope>
    <source>
        <strain evidence="8">Skiv_18-Q3-R9-52_MAXAC.067</strain>
    </source>
</reference>
<accession>A0A9D7SFT7</accession>
<dbReference type="PROSITE" id="PS50109">
    <property type="entry name" value="HIS_KIN"/>
    <property type="match status" value="1"/>
</dbReference>
<dbReference type="GO" id="GO:0000155">
    <property type="term" value="F:phosphorelay sensor kinase activity"/>
    <property type="evidence" value="ECO:0007669"/>
    <property type="project" value="InterPro"/>
</dbReference>
<evidence type="ECO:0000256" key="1">
    <source>
        <dbReference type="ARBA" id="ARBA00000085"/>
    </source>
</evidence>
<dbReference type="InterPro" id="IPR013783">
    <property type="entry name" value="Ig-like_fold"/>
</dbReference>
<evidence type="ECO:0000313" key="9">
    <source>
        <dbReference type="Proteomes" id="UP000886657"/>
    </source>
</evidence>
<evidence type="ECO:0000313" key="8">
    <source>
        <dbReference type="EMBL" id="MBK9795717.1"/>
    </source>
</evidence>
<dbReference type="FunFam" id="3.30.565.10:FF:000010">
    <property type="entry name" value="Sensor histidine kinase RcsC"/>
    <property type="match status" value="1"/>
</dbReference>
<gene>
    <name evidence="8" type="ORF">IPP58_04360</name>
</gene>
<dbReference type="InterPro" id="IPR011110">
    <property type="entry name" value="Reg_prop"/>
</dbReference>
<dbReference type="SUPFAM" id="SSF63829">
    <property type="entry name" value="Calcium-dependent phosphotriesterase"/>
    <property type="match status" value="2"/>
</dbReference>
<name>A0A9D7SFT7_9BACT</name>
<evidence type="ECO:0000256" key="4">
    <source>
        <dbReference type="ARBA" id="ARBA00022679"/>
    </source>
</evidence>